<keyword evidence="11" id="KW-1185">Reference proteome</keyword>
<dbReference type="UniPathway" id="UPA00241">
    <property type="reaction ID" value="UER00356"/>
</dbReference>
<organism evidence="10 11">
    <name type="scientific">Proteus myxofaciens ATCC 19692</name>
    <dbReference type="NCBI Taxonomy" id="1354337"/>
    <lineage>
        <taxon>Bacteria</taxon>
        <taxon>Pseudomonadati</taxon>
        <taxon>Pseudomonadota</taxon>
        <taxon>Gammaproteobacteria</taxon>
        <taxon>Enterobacterales</taxon>
        <taxon>Morganellaceae</taxon>
        <taxon>Proteus</taxon>
    </lineage>
</organism>
<gene>
    <name evidence="8" type="primary">coaE</name>
    <name evidence="10" type="ORF">M983_0897</name>
</gene>
<keyword evidence="7 8" id="KW-0173">Coenzyme A biosynthesis</keyword>
<dbReference type="HAMAP" id="MF_00376">
    <property type="entry name" value="Dephospho_CoA_kinase"/>
    <property type="match status" value="1"/>
</dbReference>
<dbReference type="STRING" id="1354337.M983_0897"/>
<dbReference type="PANTHER" id="PTHR10695:SF46">
    <property type="entry name" value="BIFUNCTIONAL COENZYME A SYNTHASE-RELATED"/>
    <property type="match status" value="1"/>
</dbReference>
<evidence type="ECO:0000256" key="7">
    <source>
        <dbReference type="ARBA" id="ARBA00022993"/>
    </source>
</evidence>
<dbReference type="FunFam" id="3.40.50.300:FF:000518">
    <property type="entry name" value="Dephospho-CoA kinase"/>
    <property type="match status" value="1"/>
</dbReference>
<sequence length="207" mass="23461">MTYTVALTGGIGSGKTTIAHAFASLGVQIIDADVIARQVVEPHSIGLKAIHQYFGDTILLPDGTLDRAQLRHIIFEHDDKKKWLNQLLHPLIQQETQKQIQQIKSPYFIWVVPLLIENKLTHLADRVLVVDVSEEEQIARTMQRDNVSREHVINILNAQTQRKERLAAADDIIENHDGDKQITEKVAQLHQLYLALAQHALQDNSHE</sequence>
<keyword evidence="4 8" id="KW-0547">Nucleotide-binding</keyword>
<feature type="binding site" evidence="8">
    <location>
        <begin position="12"/>
        <end position="17"/>
    </location>
    <ligand>
        <name>ATP</name>
        <dbReference type="ChEBI" id="CHEBI:30616"/>
    </ligand>
</feature>
<comment type="pathway">
    <text evidence="8">Cofactor biosynthesis; coenzyme A biosynthesis; CoA from (R)-pantothenate: step 5/5.</text>
</comment>
<keyword evidence="2 8" id="KW-0963">Cytoplasm</keyword>
<dbReference type="SUPFAM" id="SSF52540">
    <property type="entry name" value="P-loop containing nucleoside triphosphate hydrolases"/>
    <property type="match status" value="1"/>
</dbReference>
<dbReference type="InterPro" id="IPR001977">
    <property type="entry name" value="Depp_CoAkinase"/>
</dbReference>
<evidence type="ECO:0000256" key="6">
    <source>
        <dbReference type="ARBA" id="ARBA00022840"/>
    </source>
</evidence>
<dbReference type="PATRIC" id="fig|1354337.4.peg.915"/>
<dbReference type="OrthoDB" id="9812943at2"/>
<evidence type="ECO:0000313" key="10">
    <source>
        <dbReference type="EMBL" id="OAT34826.1"/>
    </source>
</evidence>
<evidence type="ECO:0000256" key="1">
    <source>
        <dbReference type="ARBA" id="ARBA00009018"/>
    </source>
</evidence>
<proteinExistence type="inferred from homology"/>
<dbReference type="GO" id="GO:0004140">
    <property type="term" value="F:dephospho-CoA kinase activity"/>
    <property type="evidence" value="ECO:0007669"/>
    <property type="project" value="UniProtKB-UniRule"/>
</dbReference>
<dbReference type="GO" id="GO:0005524">
    <property type="term" value="F:ATP binding"/>
    <property type="evidence" value="ECO:0007669"/>
    <property type="project" value="UniProtKB-UniRule"/>
</dbReference>
<dbReference type="EMBL" id="LXEN01000039">
    <property type="protein sequence ID" value="OAT34826.1"/>
    <property type="molecule type" value="Genomic_DNA"/>
</dbReference>
<dbReference type="AlphaFoldDB" id="A0A198GF33"/>
<protein>
    <recommendedName>
        <fullName evidence="8 9">Dephospho-CoA kinase</fullName>
        <ecNumber evidence="8 9">2.7.1.24</ecNumber>
    </recommendedName>
    <alternativeName>
        <fullName evidence="8">Dephosphocoenzyme A kinase</fullName>
    </alternativeName>
</protein>
<comment type="subcellular location">
    <subcellularLocation>
        <location evidence="8">Cytoplasm</location>
    </subcellularLocation>
</comment>
<name>A0A198GF33_9GAMM</name>
<comment type="function">
    <text evidence="8">Catalyzes the phosphorylation of the 3'-hydroxyl group of dephosphocoenzyme A to form coenzyme A.</text>
</comment>
<keyword evidence="5 8" id="KW-0418">Kinase</keyword>
<dbReference type="PANTHER" id="PTHR10695">
    <property type="entry name" value="DEPHOSPHO-COA KINASE-RELATED"/>
    <property type="match status" value="1"/>
</dbReference>
<dbReference type="CDD" id="cd02022">
    <property type="entry name" value="DPCK"/>
    <property type="match status" value="1"/>
</dbReference>
<evidence type="ECO:0000256" key="9">
    <source>
        <dbReference type="NCBIfam" id="TIGR00152"/>
    </source>
</evidence>
<evidence type="ECO:0000256" key="3">
    <source>
        <dbReference type="ARBA" id="ARBA00022679"/>
    </source>
</evidence>
<comment type="caution">
    <text evidence="10">The sequence shown here is derived from an EMBL/GenBank/DDBJ whole genome shotgun (WGS) entry which is preliminary data.</text>
</comment>
<dbReference type="Pfam" id="PF01121">
    <property type="entry name" value="CoaE"/>
    <property type="match status" value="1"/>
</dbReference>
<evidence type="ECO:0000313" key="11">
    <source>
        <dbReference type="Proteomes" id="UP000094023"/>
    </source>
</evidence>
<dbReference type="GO" id="GO:0005737">
    <property type="term" value="C:cytoplasm"/>
    <property type="evidence" value="ECO:0007669"/>
    <property type="project" value="UniProtKB-SubCell"/>
</dbReference>
<dbReference type="Gene3D" id="3.40.50.300">
    <property type="entry name" value="P-loop containing nucleotide triphosphate hydrolases"/>
    <property type="match status" value="1"/>
</dbReference>
<evidence type="ECO:0000256" key="8">
    <source>
        <dbReference type="HAMAP-Rule" id="MF_00376"/>
    </source>
</evidence>
<evidence type="ECO:0000256" key="2">
    <source>
        <dbReference type="ARBA" id="ARBA00022490"/>
    </source>
</evidence>
<evidence type="ECO:0000256" key="4">
    <source>
        <dbReference type="ARBA" id="ARBA00022741"/>
    </source>
</evidence>
<keyword evidence="3 8" id="KW-0808">Transferase</keyword>
<dbReference type="RefSeq" id="WP_066747680.1">
    <property type="nucleotide sequence ID" value="NZ_LXEN01000039.1"/>
</dbReference>
<dbReference type="NCBIfam" id="TIGR00152">
    <property type="entry name" value="dephospho-CoA kinase"/>
    <property type="match status" value="1"/>
</dbReference>
<comment type="catalytic activity">
    <reaction evidence="8">
        <text>3'-dephospho-CoA + ATP = ADP + CoA + H(+)</text>
        <dbReference type="Rhea" id="RHEA:18245"/>
        <dbReference type="ChEBI" id="CHEBI:15378"/>
        <dbReference type="ChEBI" id="CHEBI:30616"/>
        <dbReference type="ChEBI" id="CHEBI:57287"/>
        <dbReference type="ChEBI" id="CHEBI:57328"/>
        <dbReference type="ChEBI" id="CHEBI:456216"/>
        <dbReference type="EC" id="2.7.1.24"/>
    </reaction>
</comment>
<reference evidence="10 11" key="1">
    <citation type="submission" date="2016-04" db="EMBL/GenBank/DDBJ databases">
        <title>ATOL: Assembling a taxonomically balanced genome-scale reconstruction of the evolutionary history of the Enterobacteriaceae.</title>
        <authorList>
            <person name="Plunkett G.III."/>
            <person name="Neeno-Eckwall E.C."/>
            <person name="Glasner J.D."/>
            <person name="Perna N.T."/>
        </authorList>
    </citation>
    <scope>NUCLEOTIDE SEQUENCE [LARGE SCALE GENOMIC DNA]</scope>
    <source>
        <strain evidence="10 11">ATCC 19692</strain>
    </source>
</reference>
<dbReference type="Proteomes" id="UP000094023">
    <property type="component" value="Unassembled WGS sequence"/>
</dbReference>
<keyword evidence="6 8" id="KW-0067">ATP-binding</keyword>
<dbReference type="InterPro" id="IPR027417">
    <property type="entry name" value="P-loop_NTPase"/>
</dbReference>
<evidence type="ECO:0000256" key="5">
    <source>
        <dbReference type="ARBA" id="ARBA00022777"/>
    </source>
</evidence>
<dbReference type="GO" id="GO:0015937">
    <property type="term" value="P:coenzyme A biosynthetic process"/>
    <property type="evidence" value="ECO:0007669"/>
    <property type="project" value="UniProtKB-UniRule"/>
</dbReference>
<dbReference type="EC" id="2.7.1.24" evidence="8 9"/>
<accession>A0A198GF33</accession>
<dbReference type="PROSITE" id="PS51219">
    <property type="entry name" value="DPCK"/>
    <property type="match status" value="1"/>
</dbReference>
<comment type="similarity">
    <text evidence="1 8">Belongs to the CoaE family.</text>
</comment>